<dbReference type="Proteomes" id="UP001175228">
    <property type="component" value="Unassembled WGS sequence"/>
</dbReference>
<organism evidence="2 3">
    <name type="scientific">Armillaria luteobubalina</name>
    <dbReference type="NCBI Taxonomy" id="153913"/>
    <lineage>
        <taxon>Eukaryota</taxon>
        <taxon>Fungi</taxon>
        <taxon>Dikarya</taxon>
        <taxon>Basidiomycota</taxon>
        <taxon>Agaricomycotina</taxon>
        <taxon>Agaricomycetes</taxon>
        <taxon>Agaricomycetidae</taxon>
        <taxon>Agaricales</taxon>
        <taxon>Marasmiineae</taxon>
        <taxon>Physalacriaceae</taxon>
        <taxon>Armillaria</taxon>
    </lineage>
</organism>
<evidence type="ECO:0000313" key="3">
    <source>
        <dbReference type="Proteomes" id="UP001175228"/>
    </source>
</evidence>
<name>A0AA39Q766_9AGAR</name>
<reference evidence="2" key="1">
    <citation type="submission" date="2023-06" db="EMBL/GenBank/DDBJ databases">
        <authorList>
            <consortium name="Lawrence Berkeley National Laboratory"/>
            <person name="Ahrendt S."/>
            <person name="Sahu N."/>
            <person name="Indic B."/>
            <person name="Wong-Bajracharya J."/>
            <person name="Merenyi Z."/>
            <person name="Ke H.-M."/>
            <person name="Monk M."/>
            <person name="Kocsube S."/>
            <person name="Drula E."/>
            <person name="Lipzen A."/>
            <person name="Balint B."/>
            <person name="Henrissat B."/>
            <person name="Andreopoulos B."/>
            <person name="Martin F.M."/>
            <person name="Harder C.B."/>
            <person name="Rigling D."/>
            <person name="Ford K.L."/>
            <person name="Foster G.D."/>
            <person name="Pangilinan J."/>
            <person name="Papanicolaou A."/>
            <person name="Barry K."/>
            <person name="LaButti K."/>
            <person name="Viragh M."/>
            <person name="Koriabine M."/>
            <person name="Yan M."/>
            <person name="Riley R."/>
            <person name="Champramary S."/>
            <person name="Plett K.L."/>
            <person name="Tsai I.J."/>
            <person name="Slot J."/>
            <person name="Sipos G."/>
            <person name="Plett J."/>
            <person name="Nagy L.G."/>
            <person name="Grigoriev I.V."/>
        </authorList>
    </citation>
    <scope>NUCLEOTIDE SEQUENCE</scope>
    <source>
        <strain evidence="2">HWK02</strain>
    </source>
</reference>
<proteinExistence type="predicted"/>
<dbReference type="AlphaFoldDB" id="A0AA39Q766"/>
<comment type="caution">
    <text evidence="2">The sequence shown here is derived from an EMBL/GenBank/DDBJ whole genome shotgun (WGS) entry which is preliminary data.</text>
</comment>
<gene>
    <name evidence="2" type="ORF">EDD18DRAFT_1353828</name>
</gene>
<evidence type="ECO:0000313" key="2">
    <source>
        <dbReference type="EMBL" id="KAK0496163.1"/>
    </source>
</evidence>
<dbReference type="EMBL" id="JAUEPU010000016">
    <property type="protein sequence ID" value="KAK0496163.1"/>
    <property type="molecule type" value="Genomic_DNA"/>
</dbReference>
<protein>
    <submittedName>
        <fullName evidence="2">Uncharacterized protein</fullName>
    </submittedName>
</protein>
<accession>A0AA39Q766</accession>
<feature type="transmembrane region" description="Helical" evidence="1">
    <location>
        <begin position="42"/>
        <end position="66"/>
    </location>
</feature>
<evidence type="ECO:0000256" key="1">
    <source>
        <dbReference type="SAM" id="Phobius"/>
    </source>
</evidence>
<keyword evidence="3" id="KW-1185">Reference proteome</keyword>
<keyword evidence="1" id="KW-0472">Membrane</keyword>
<keyword evidence="1" id="KW-0812">Transmembrane</keyword>
<keyword evidence="1" id="KW-1133">Transmembrane helix</keyword>
<sequence length="163" mass="18254">MSMLISGIGEMLSRSISYICPYFNLVCKLLNTWHWYTTGSDYVLVFVLYLSLILVTTIWCTILIIYRILTVGRASNGIGGGLGVYRHVIEVLVESSVLYSSILILDMQPMLERSCTQAVRTISVQQDDPVDCDHPVTIGDRAELLVALDAQLNALQRPTRRIS</sequence>